<evidence type="ECO:0000313" key="3">
    <source>
        <dbReference type="EMBL" id="QHT35193.1"/>
    </source>
</evidence>
<dbReference type="Pfam" id="PF19066">
    <property type="entry name" value="P9_TM"/>
    <property type="match status" value="1"/>
</dbReference>
<proteinExistence type="predicted"/>
<name>A0A6C0F3I3_9ZZZZ</name>
<organism evidence="3">
    <name type="scientific">viral metagenome</name>
    <dbReference type="NCBI Taxonomy" id="1070528"/>
    <lineage>
        <taxon>unclassified sequences</taxon>
        <taxon>metagenomes</taxon>
        <taxon>organismal metagenomes</taxon>
    </lineage>
</organism>
<feature type="transmembrane region" description="Helical" evidence="1">
    <location>
        <begin position="41"/>
        <end position="58"/>
    </location>
</feature>
<keyword evidence="1" id="KW-0812">Transmembrane</keyword>
<reference evidence="3" key="1">
    <citation type="journal article" date="2020" name="Nature">
        <title>Giant virus diversity and host interactions through global metagenomics.</title>
        <authorList>
            <person name="Schulz F."/>
            <person name="Roux S."/>
            <person name="Paez-Espino D."/>
            <person name="Jungbluth S."/>
            <person name="Walsh D.A."/>
            <person name="Denef V.J."/>
            <person name="McMahon K.D."/>
            <person name="Konstantinidis K.T."/>
            <person name="Eloe-Fadrosh E.A."/>
            <person name="Kyrpides N.C."/>
            <person name="Woyke T."/>
        </authorList>
    </citation>
    <scope>NUCLEOTIDE SEQUENCE</scope>
    <source>
        <strain evidence="3">GVMAG-M-3300009180-1</strain>
    </source>
</reference>
<dbReference type="EMBL" id="MN739014">
    <property type="protein sequence ID" value="QHT35193.1"/>
    <property type="molecule type" value="Genomic_DNA"/>
</dbReference>
<sequence>MSTDTDEIKIPFWGSNPNIILQSDYVTELFPVESMTYEQKLNAITRGILLISIVSFALTRNFRIIVVSILTILSIYLLQLHQERENDKKKKVVEEKFVNPADDVLKSKSILRDASVFDTPDSSNPFGNTLVTDYQYNPNKKPAPPAFNENVNEKILAQAKTLVKELNPDQPDISDKLFKDLGEQYVFEQSLRQFTSNPSTTVMNDQTGFADFCYGSMTSCKEGNLFACARNLPRHLNY</sequence>
<feature type="domain" description="Minor capsid protein P9 transmembrane helices" evidence="2">
    <location>
        <begin position="12"/>
        <end position="78"/>
    </location>
</feature>
<feature type="transmembrane region" description="Helical" evidence="1">
    <location>
        <begin position="64"/>
        <end position="81"/>
    </location>
</feature>
<dbReference type="InterPro" id="IPR043915">
    <property type="entry name" value="P9_TM"/>
</dbReference>
<keyword evidence="1" id="KW-1133">Transmembrane helix</keyword>
<accession>A0A6C0F3I3</accession>
<evidence type="ECO:0000259" key="2">
    <source>
        <dbReference type="Pfam" id="PF19066"/>
    </source>
</evidence>
<dbReference type="AlphaFoldDB" id="A0A6C0F3I3"/>
<keyword evidence="1" id="KW-0472">Membrane</keyword>
<evidence type="ECO:0000256" key="1">
    <source>
        <dbReference type="SAM" id="Phobius"/>
    </source>
</evidence>
<protein>
    <recommendedName>
        <fullName evidence="2">Minor capsid protein P9 transmembrane helices domain-containing protein</fullName>
    </recommendedName>
</protein>